<feature type="compositionally biased region" description="Low complexity" evidence="2">
    <location>
        <begin position="667"/>
        <end position="677"/>
    </location>
</feature>
<keyword evidence="5" id="KW-1185">Reference proteome</keyword>
<dbReference type="InterPro" id="IPR046868">
    <property type="entry name" value="BAR_4"/>
</dbReference>
<feature type="compositionally biased region" description="Acidic residues" evidence="2">
    <location>
        <begin position="550"/>
        <end position="563"/>
    </location>
</feature>
<keyword evidence="1" id="KW-0597">Phosphoprotein</keyword>
<dbReference type="FunCoup" id="A0A168RS50">
    <property type="interactions" value="48"/>
</dbReference>
<feature type="region of interest" description="Disordered" evidence="2">
    <location>
        <begin position="519"/>
        <end position="689"/>
    </location>
</feature>
<dbReference type="AlphaFoldDB" id="A0A168RS50"/>
<feature type="region of interest" description="Disordered" evidence="2">
    <location>
        <begin position="1"/>
        <end position="59"/>
    </location>
</feature>
<dbReference type="Pfam" id="PF20400">
    <property type="entry name" value="BAR_4"/>
    <property type="match status" value="1"/>
</dbReference>
<name>A0A168RS50_ABSGL</name>
<evidence type="ECO:0000313" key="4">
    <source>
        <dbReference type="EMBL" id="SAM07316.1"/>
    </source>
</evidence>
<reference evidence="4" key="1">
    <citation type="submission" date="2016-04" db="EMBL/GenBank/DDBJ databases">
        <authorList>
            <person name="Evans L.H."/>
            <person name="Alamgir A."/>
            <person name="Owens N."/>
            <person name="Weber N.D."/>
            <person name="Virtaneva K."/>
            <person name="Barbian K."/>
            <person name="Babar A."/>
            <person name="Rosenke K."/>
        </authorList>
    </citation>
    <scope>NUCLEOTIDE SEQUENCE [LARGE SCALE GENOMIC DNA]</scope>
    <source>
        <strain evidence="4">CBS 101.48</strain>
    </source>
</reference>
<evidence type="ECO:0000313" key="5">
    <source>
        <dbReference type="Proteomes" id="UP000078561"/>
    </source>
</evidence>
<dbReference type="SMART" id="SM00233">
    <property type="entry name" value="PH"/>
    <property type="match status" value="1"/>
</dbReference>
<feature type="compositionally biased region" description="Low complexity" evidence="2">
    <location>
        <begin position="649"/>
        <end position="660"/>
    </location>
</feature>
<feature type="domain" description="PH" evidence="3">
    <location>
        <begin position="399"/>
        <end position="504"/>
    </location>
</feature>
<evidence type="ECO:0000256" key="1">
    <source>
        <dbReference type="ARBA" id="ARBA00022553"/>
    </source>
</evidence>
<feature type="compositionally biased region" description="Polar residues" evidence="2">
    <location>
        <begin position="9"/>
        <end position="24"/>
    </location>
</feature>
<sequence>MRSARRYQPSPSHATNTSSTSDYVSSKHLPHLPRGVRVPKLHSSQTEKPLPQGEWQEHHDPQQMQLMAPGQQGGGRRELQPFHAGASRVTQKTQDEEPAPIFASQPKRSLTLKRPSKVQQQIYRMSGGIEPVDLLCDRLHVWQLAIKDLAHLFKNIIDVESKLANGYASSNKPLSIPFRESSNQFLQSGGVQDVWIAYRNYTVEKSMMHHEYVGYLKSAVVPSLMNLDYDIRNFIKSIEKDPCLRASILYNVRQDADSMVSQLDGAIKYVYHSPDHIAASDDPALLNLGVIQAFQSLYNAENNLHENVIQLQREAATVEQRIYGSLKIITKNWEDFCLENRMDARTIVNKVTSTFDNIQPNSDWNEFVRRNQFQLVNEKAKYKTDEDMNYTNQSNDLCIPTKVNFLNRKTAFKKWKEGLYVLTPCGYLHGFKNARHFETAPLSPELSIFLPQTTVSSTDALAEDLCFQIEGRKRTLGGQKSFIFQANDESDLADWYSEAQRLSQVNDEHHVMEMEFVPPALPGMEPHERQEEYTNSRLVTAGDDQRLIDQGDEEEEPTMDSSDDDNHYDNNLSTAAVLPDVTPRQKAKSPLSKQVHQDASPRSPIRMPAPGTPKSDHAVDDDMEHSDFVQRYNDKLSMEDEGTGGGGSYNSSSNISNTGIRGDDSRSGAASASGSRDFTPKASRIKEVL</sequence>
<dbReference type="EMBL" id="LT554740">
    <property type="protein sequence ID" value="SAM07316.1"/>
    <property type="molecule type" value="Genomic_DNA"/>
</dbReference>
<proteinExistence type="predicted"/>
<dbReference type="Proteomes" id="UP000078561">
    <property type="component" value="Unassembled WGS sequence"/>
</dbReference>
<accession>A0A168RS50</accession>
<dbReference type="OMA" id="MDARTIV"/>
<evidence type="ECO:0000259" key="3">
    <source>
        <dbReference type="PROSITE" id="PS50003"/>
    </source>
</evidence>
<organism evidence="4">
    <name type="scientific">Absidia glauca</name>
    <name type="common">Pin mould</name>
    <dbReference type="NCBI Taxonomy" id="4829"/>
    <lineage>
        <taxon>Eukaryota</taxon>
        <taxon>Fungi</taxon>
        <taxon>Fungi incertae sedis</taxon>
        <taxon>Mucoromycota</taxon>
        <taxon>Mucoromycotina</taxon>
        <taxon>Mucoromycetes</taxon>
        <taxon>Mucorales</taxon>
        <taxon>Cunninghamellaceae</taxon>
        <taxon>Absidia</taxon>
    </lineage>
</organism>
<dbReference type="SUPFAM" id="SSF103657">
    <property type="entry name" value="BAR/IMD domain-like"/>
    <property type="match status" value="1"/>
</dbReference>
<evidence type="ECO:0000256" key="2">
    <source>
        <dbReference type="SAM" id="MobiDB-lite"/>
    </source>
</evidence>
<gene>
    <name evidence="4" type="primary">ABSGL_12957.1 scaffold 13554</name>
</gene>
<dbReference type="Gene3D" id="2.30.29.30">
    <property type="entry name" value="Pleckstrin-homology domain (PH domain)/Phosphotyrosine-binding domain (PTB)"/>
    <property type="match status" value="1"/>
</dbReference>
<dbReference type="InterPro" id="IPR001849">
    <property type="entry name" value="PH_domain"/>
</dbReference>
<dbReference type="PROSITE" id="PS50003">
    <property type="entry name" value="PH_DOMAIN"/>
    <property type="match status" value="1"/>
</dbReference>
<dbReference type="InterPro" id="IPR011993">
    <property type="entry name" value="PH-like_dom_sf"/>
</dbReference>
<dbReference type="STRING" id="4829.A0A168RS50"/>
<dbReference type="SUPFAM" id="SSF50729">
    <property type="entry name" value="PH domain-like"/>
    <property type="match status" value="1"/>
</dbReference>
<protein>
    <recommendedName>
        <fullName evidence="3">PH domain-containing protein</fullName>
    </recommendedName>
</protein>
<dbReference type="PANTHER" id="PTHR31941:SF1">
    <property type="entry name" value="CYTOSKELETAL SIGNALING PROTEIN SLM1"/>
    <property type="match status" value="1"/>
</dbReference>
<dbReference type="InterPro" id="IPR046869">
    <property type="entry name" value="SLM1/RGC1-like_PH"/>
</dbReference>
<feature type="compositionally biased region" description="Basic and acidic residues" evidence="2">
    <location>
        <begin position="614"/>
        <end position="638"/>
    </location>
</feature>
<dbReference type="InParanoid" id="A0A168RS50"/>
<feature type="compositionally biased region" description="Basic and acidic residues" evidence="2">
    <location>
        <begin position="525"/>
        <end position="534"/>
    </location>
</feature>
<dbReference type="InterPro" id="IPR027267">
    <property type="entry name" value="AH/BAR_dom_sf"/>
</dbReference>
<dbReference type="OrthoDB" id="5598057at2759"/>
<dbReference type="Pfam" id="PF20399">
    <property type="entry name" value="PH_20"/>
    <property type="match status" value="1"/>
</dbReference>
<dbReference type="PANTHER" id="PTHR31941">
    <property type="entry name" value="CYTOSKELETAL SIGNALING PROTEIN SLM1"/>
    <property type="match status" value="1"/>
</dbReference>